<reference evidence="3" key="1">
    <citation type="submission" date="2020-05" db="EMBL/GenBank/DDBJ databases">
        <title>Phylogenomic resolution of chytrid fungi.</title>
        <authorList>
            <person name="Stajich J.E."/>
            <person name="Amses K."/>
            <person name="Simmons R."/>
            <person name="Seto K."/>
            <person name="Myers J."/>
            <person name="Bonds A."/>
            <person name="Quandt C.A."/>
            <person name="Barry K."/>
            <person name="Liu P."/>
            <person name="Grigoriev I."/>
            <person name="Longcore J.E."/>
            <person name="James T.Y."/>
        </authorList>
    </citation>
    <scope>NUCLEOTIDE SEQUENCE</scope>
    <source>
        <strain evidence="3">JEL0379</strain>
    </source>
</reference>
<dbReference type="EMBL" id="JADGJQ010000001">
    <property type="protein sequence ID" value="KAJ3185627.1"/>
    <property type="molecule type" value="Genomic_DNA"/>
</dbReference>
<comment type="caution">
    <text evidence="3">The sequence shown here is derived from an EMBL/GenBank/DDBJ whole genome shotgun (WGS) entry which is preliminary data.</text>
</comment>
<feature type="compositionally biased region" description="Low complexity" evidence="1">
    <location>
        <begin position="31"/>
        <end position="49"/>
    </location>
</feature>
<feature type="region of interest" description="Disordered" evidence="1">
    <location>
        <begin position="99"/>
        <end position="136"/>
    </location>
</feature>
<gene>
    <name evidence="3" type="ORF">HDU87_000251</name>
</gene>
<evidence type="ECO:0000313" key="4">
    <source>
        <dbReference type="Proteomes" id="UP001212152"/>
    </source>
</evidence>
<feature type="transmembrane region" description="Helical" evidence="2">
    <location>
        <begin position="382"/>
        <end position="402"/>
    </location>
</feature>
<keyword evidence="2" id="KW-0812">Transmembrane</keyword>
<evidence type="ECO:0000256" key="1">
    <source>
        <dbReference type="SAM" id="MobiDB-lite"/>
    </source>
</evidence>
<feature type="transmembrane region" description="Helical" evidence="2">
    <location>
        <begin position="178"/>
        <end position="202"/>
    </location>
</feature>
<name>A0AAD5TU68_9FUNG</name>
<accession>A0AAD5TU68</accession>
<feature type="compositionally biased region" description="Low complexity" evidence="1">
    <location>
        <begin position="100"/>
        <end position="110"/>
    </location>
</feature>
<evidence type="ECO:0000313" key="3">
    <source>
        <dbReference type="EMBL" id="KAJ3185627.1"/>
    </source>
</evidence>
<proteinExistence type="predicted"/>
<feature type="transmembrane region" description="Helical" evidence="2">
    <location>
        <begin position="295"/>
        <end position="322"/>
    </location>
</feature>
<dbReference type="AlphaFoldDB" id="A0AAD5TU68"/>
<feature type="region of interest" description="Disordered" evidence="1">
    <location>
        <begin position="1"/>
        <end position="86"/>
    </location>
</feature>
<feature type="transmembrane region" description="Helical" evidence="2">
    <location>
        <begin position="342"/>
        <end position="362"/>
    </location>
</feature>
<feature type="compositionally biased region" description="Low complexity" evidence="1">
    <location>
        <begin position="67"/>
        <end position="78"/>
    </location>
</feature>
<sequence length="433" mass="47107">MVQVRGQRGALSGGSGTGRSGPAAGPGGATRGSRPQQQRPSSSRRAGPAGQPPPRPPATSSNKISTPSAARVAARASPQLVRPAPPVDYNSASSLIAHHPSTITSSPSSPGVDLPSDPLQYPAGAAPRTRRRGSSLFRRPSMFRGTSFQGLRRPSIFRGVSFRRVPVGIKTKVDYVRLFFYLSLFLVPYVLACITLIAFPIYQAPSVTSARTEPGRLEWDFRLFKYCYAVIDDGGATNTDPLVGYPSTQVCQSYSELCAGSGAVRFYTKFDPAPGTPDRTAFCGSRFRLAVGLEIGAAVAGAIAIVSFLDNILVWLNISLWYSPNRHQTRSVRTVRRAFKDVILICVALHMVLQCAAVVILFRIQNSNQVRWPTPLQFHAGFFLATASWIADGLFLILFMLFDKMTFFAVPVYEDGEEATGSIAYSYMRRNNV</sequence>
<keyword evidence="4" id="KW-1185">Reference proteome</keyword>
<keyword evidence="2" id="KW-1133">Transmembrane helix</keyword>
<protein>
    <submittedName>
        <fullName evidence="3">Uncharacterized protein</fullName>
    </submittedName>
</protein>
<keyword evidence="2" id="KW-0472">Membrane</keyword>
<dbReference type="Proteomes" id="UP001212152">
    <property type="component" value="Unassembled WGS sequence"/>
</dbReference>
<feature type="compositionally biased region" description="Gly residues" evidence="1">
    <location>
        <begin position="11"/>
        <end position="30"/>
    </location>
</feature>
<evidence type="ECO:0000256" key="2">
    <source>
        <dbReference type="SAM" id="Phobius"/>
    </source>
</evidence>
<organism evidence="3 4">
    <name type="scientific">Geranomyces variabilis</name>
    <dbReference type="NCBI Taxonomy" id="109894"/>
    <lineage>
        <taxon>Eukaryota</taxon>
        <taxon>Fungi</taxon>
        <taxon>Fungi incertae sedis</taxon>
        <taxon>Chytridiomycota</taxon>
        <taxon>Chytridiomycota incertae sedis</taxon>
        <taxon>Chytridiomycetes</taxon>
        <taxon>Spizellomycetales</taxon>
        <taxon>Powellomycetaceae</taxon>
        <taxon>Geranomyces</taxon>
    </lineage>
</organism>